<name>A0ABC8B4H5_9NOCA</name>
<dbReference type="Proteomes" id="UP000180166">
    <property type="component" value="Chromosome"/>
</dbReference>
<proteinExistence type="predicted"/>
<dbReference type="InterPro" id="IPR046582">
    <property type="entry name" value="DUF6630"/>
</dbReference>
<evidence type="ECO:0000259" key="1">
    <source>
        <dbReference type="Pfam" id="PF20335"/>
    </source>
</evidence>
<dbReference type="EMBL" id="CP017839">
    <property type="protein sequence ID" value="APB01035.1"/>
    <property type="molecule type" value="Genomic_DNA"/>
</dbReference>
<protein>
    <recommendedName>
        <fullName evidence="1">DUF6630 domain-containing protein</fullName>
    </recommendedName>
</protein>
<reference evidence="2 3" key="1">
    <citation type="submission" date="2016-10" db="EMBL/GenBank/DDBJ databases">
        <title>Genome sequence of Nocardia seriolae strain EM150506, isolated from Anguila japonica.</title>
        <authorList>
            <person name="Han H.-J."/>
        </authorList>
    </citation>
    <scope>NUCLEOTIDE SEQUENCE [LARGE SCALE GENOMIC DNA]</scope>
    <source>
        <strain evidence="2 3">EM150506</strain>
    </source>
</reference>
<feature type="domain" description="DUF6630" evidence="1">
    <location>
        <begin position="11"/>
        <end position="176"/>
    </location>
</feature>
<sequence length="183" mass="20134">MQTPDAVRVALPQIVAILAPDRPDIMALLDLVLDDPESYVDAYPDSDYLCNDEGDLARRGLLEMLDGTEFEFDSSLIAHFDWRADVETIHEGIASLSSCPATMTWDWLLEFATATREHPDDSVGIAGDFLEETGNRCLQLGVALVSVDDGDSYHVGFCPATEAEHVISLFATAGYENPRIRRA</sequence>
<dbReference type="KEGG" id="nsr:NS506_07007"/>
<organism evidence="2 3">
    <name type="scientific">Nocardia seriolae</name>
    <dbReference type="NCBI Taxonomy" id="37332"/>
    <lineage>
        <taxon>Bacteria</taxon>
        <taxon>Bacillati</taxon>
        <taxon>Actinomycetota</taxon>
        <taxon>Actinomycetes</taxon>
        <taxon>Mycobacteriales</taxon>
        <taxon>Nocardiaceae</taxon>
        <taxon>Nocardia</taxon>
    </lineage>
</organism>
<evidence type="ECO:0000313" key="2">
    <source>
        <dbReference type="EMBL" id="APB01035.1"/>
    </source>
</evidence>
<dbReference type="AlphaFoldDB" id="A0ABC8B4H5"/>
<gene>
    <name evidence="2" type="ORF">NS506_07007</name>
</gene>
<dbReference type="Pfam" id="PF20335">
    <property type="entry name" value="DUF6630"/>
    <property type="match status" value="1"/>
</dbReference>
<accession>A0ABC8B4H5</accession>
<evidence type="ECO:0000313" key="3">
    <source>
        <dbReference type="Proteomes" id="UP000180166"/>
    </source>
</evidence>